<dbReference type="Pfam" id="PF23222">
    <property type="entry name" value="RRM_PARP14_1"/>
    <property type="match status" value="1"/>
</dbReference>
<evidence type="ECO:0000313" key="2">
    <source>
        <dbReference type="EMBL" id="KAF3837258.1"/>
    </source>
</evidence>
<dbReference type="OrthoDB" id="6133115at2759"/>
<comment type="caution">
    <text evidence="2">The sequence shown here is derived from an EMBL/GenBank/DDBJ whole genome shotgun (WGS) entry which is preliminary data.</text>
</comment>
<organism evidence="2 3">
    <name type="scientific">Dissostichus mawsoni</name>
    <name type="common">Antarctic cod</name>
    <dbReference type="NCBI Taxonomy" id="36200"/>
    <lineage>
        <taxon>Eukaryota</taxon>
        <taxon>Metazoa</taxon>
        <taxon>Chordata</taxon>
        <taxon>Craniata</taxon>
        <taxon>Vertebrata</taxon>
        <taxon>Euteleostomi</taxon>
        <taxon>Actinopterygii</taxon>
        <taxon>Neopterygii</taxon>
        <taxon>Teleostei</taxon>
        <taxon>Neoteleostei</taxon>
        <taxon>Acanthomorphata</taxon>
        <taxon>Eupercaria</taxon>
        <taxon>Perciformes</taxon>
        <taxon>Notothenioidei</taxon>
        <taxon>Nototheniidae</taxon>
        <taxon>Dissostichus</taxon>
    </lineage>
</organism>
<accession>A0A7J5XM79</accession>
<dbReference type="Proteomes" id="UP000518266">
    <property type="component" value="Unassembled WGS sequence"/>
</dbReference>
<evidence type="ECO:0000259" key="1">
    <source>
        <dbReference type="Pfam" id="PF23222"/>
    </source>
</evidence>
<sequence length="123" mass="13994">MDDFHQYPVFFECPSLSDQVKKIENYFRVRRRSGGGDCGSLRKVSGSLRKVTDQIYSISFKNQKDQQAVLKKSVHDVEDLVLTVRDGLELHTSSPNKNITAPLYPEEGRVLVSFSTQPDDEND</sequence>
<dbReference type="InterPro" id="IPR012677">
    <property type="entry name" value="Nucleotide-bd_a/b_plait_sf"/>
</dbReference>
<protein>
    <recommendedName>
        <fullName evidence="1">PAR14-like first RRM domain-containing protein</fullName>
    </recommendedName>
</protein>
<name>A0A7J5XM79_DISMA</name>
<dbReference type="Gene3D" id="3.30.70.330">
    <property type="match status" value="1"/>
</dbReference>
<proteinExistence type="predicted"/>
<gene>
    <name evidence="2" type="ORF">F7725_004722</name>
</gene>
<dbReference type="InterPro" id="IPR057051">
    <property type="entry name" value="PARP14_RPM_1"/>
</dbReference>
<reference evidence="2 3" key="1">
    <citation type="submission" date="2020-03" db="EMBL/GenBank/DDBJ databases">
        <title>Dissostichus mawsoni Genome sequencing and assembly.</title>
        <authorList>
            <person name="Park H."/>
        </authorList>
    </citation>
    <scope>NUCLEOTIDE SEQUENCE [LARGE SCALE GENOMIC DNA]</scope>
    <source>
        <strain evidence="2">DM0001</strain>
        <tissue evidence="2">Muscle</tissue>
    </source>
</reference>
<feature type="domain" description="PAR14-like first RRM" evidence="1">
    <location>
        <begin position="20"/>
        <end position="78"/>
    </location>
</feature>
<dbReference type="EMBL" id="JAAKFY010000023">
    <property type="protein sequence ID" value="KAF3837258.1"/>
    <property type="molecule type" value="Genomic_DNA"/>
</dbReference>
<evidence type="ECO:0000313" key="3">
    <source>
        <dbReference type="Proteomes" id="UP000518266"/>
    </source>
</evidence>
<dbReference type="AlphaFoldDB" id="A0A7J5XM79"/>
<keyword evidence="3" id="KW-1185">Reference proteome</keyword>